<name>X0T8S1_9ZZZZ</name>
<dbReference type="EMBL" id="BARS01004900">
    <property type="protein sequence ID" value="GAF84582.1"/>
    <property type="molecule type" value="Genomic_DNA"/>
</dbReference>
<proteinExistence type="predicted"/>
<evidence type="ECO:0000259" key="1">
    <source>
        <dbReference type="Pfam" id="PF26351"/>
    </source>
</evidence>
<feature type="domain" description="DUF8091" evidence="1">
    <location>
        <begin position="21"/>
        <end position="174"/>
    </location>
</feature>
<dbReference type="Pfam" id="PF26351">
    <property type="entry name" value="DUF8091"/>
    <property type="match status" value="1"/>
</dbReference>
<reference evidence="2" key="1">
    <citation type="journal article" date="2014" name="Front. Microbiol.">
        <title>High frequency of phylogenetically diverse reductive dehalogenase-homologous genes in deep subseafloor sedimentary metagenomes.</title>
        <authorList>
            <person name="Kawai M."/>
            <person name="Futagami T."/>
            <person name="Toyoda A."/>
            <person name="Takaki Y."/>
            <person name="Nishi S."/>
            <person name="Hori S."/>
            <person name="Arai W."/>
            <person name="Tsubouchi T."/>
            <person name="Morono Y."/>
            <person name="Uchiyama I."/>
            <person name="Ito T."/>
            <person name="Fujiyama A."/>
            <person name="Inagaki F."/>
            <person name="Takami H."/>
        </authorList>
    </citation>
    <scope>NUCLEOTIDE SEQUENCE</scope>
    <source>
        <strain evidence="2">Expedition CK06-06</strain>
    </source>
</reference>
<accession>X0T8S1</accession>
<evidence type="ECO:0000313" key="2">
    <source>
        <dbReference type="EMBL" id="GAF84582.1"/>
    </source>
</evidence>
<protein>
    <recommendedName>
        <fullName evidence="1">DUF8091 domain-containing protein</fullName>
    </recommendedName>
</protein>
<comment type="caution">
    <text evidence="2">The sequence shown here is derived from an EMBL/GenBank/DDBJ whole genome shotgun (WGS) entry which is preliminary data.</text>
</comment>
<sequence length="241" mass="27441">MTTMSGELQQVSHKIGSLNEKPLHAALKEWYARPNDQFEVSVDGFVIDIVRGDLLVEIQTRNFAAIKRKLVKLTAHHPVRLVYPIAREKWIIRLAGDGHSQLGRRKSPKRGTLEQVFGELVSFPQLLSNPNFSLEVLFMQEEEVRRYDSKRGWRRKGWVTHERRLLEVVGQRLFETPADIGALVPSQLAEQPFTTSDLAAAMGKPRWLAQKMAYCLREMGTIAQVGKRGKAILYTRTTHAA</sequence>
<dbReference type="InterPro" id="IPR058404">
    <property type="entry name" value="DUF8091"/>
</dbReference>
<organism evidence="2">
    <name type="scientific">marine sediment metagenome</name>
    <dbReference type="NCBI Taxonomy" id="412755"/>
    <lineage>
        <taxon>unclassified sequences</taxon>
        <taxon>metagenomes</taxon>
        <taxon>ecological metagenomes</taxon>
    </lineage>
</organism>
<gene>
    <name evidence="2" type="ORF">S01H1_09587</name>
</gene>
<dbReference type="AlphaFoldDB" id="X0T8S1"/>